<evidence type="ECO:0000313" key="3">
    <source>
        <dbReference type="Proteomes" id="UP000199053"/>
    </source>
</evidence>
<feature type="domain" description="CGGC" evidence="1">
    <location>
        <begin position="5"/>
        <end position="113"/>
    </location>
</feature>
<sequence length="122" mass="13360">MSKEKIVIIGCTTAMDTMCIGCSRCMVAFNRRKGEFERYDESAELTAIIGCGGCPGVGVVTRMAHLKLWNTALDEVPTIVHIAPCITNYCPHKDILIAKIKAKAGCEVVEGTHHFFPDQIFA</sequence>
<evidence type="ECO:0000259" key="1">
    <source>
        <dbReference type="SMART" id="SM01078"/>
    </source>
</evidence>
<reference evidence="3" key="1">
    <citation type="submission" date="2016-10" db="EMBL/GenBank/DDBJ databases">
        <authorList>
            <person name="Varghese N."/>
            <person name="Submissions S."/>
        </authorList>
    </citation>
    <scope>NUCLEOTIDE SEQUENCE [LARGE SCALE GENOMIC DNA]</scope>
    <source>
        <strain evidence="3">DSM 16995</strain>
    </source>
</reference>
<proteinExistence type="predicted"/>
<dbReference type="STRING" id="246191.SAMN05660337_2118"/>
<dbReference type="AlphaFoldDB" id="A0A1G9HDY0"/>
<dbReference type="Pfam" id="PF08821">
    <property type="entry name" value="CGGC"/>
    <property type="match status" value="1"/>
</dbReference>
<organism evidence="2 3">
    <name type="scientific">Maridesulfovibrio ferrireducens</name>
    <dbReference type="NCBI Taxonomy" id="246191"/>
    <lineage>
        <taxon>Bacteria</taxon>
        <taxon>Pseudomonadati</taxon>
        <taxon>Thermodesulfobacteriota</taxon>
        <taxon>Desulfovibrionia</taxon>
        <taxon>Desulfovibrionales</taxon>
        <taxon>Desulfovibrionaceae</taxon>
        <taxon>Maridesulfovibrio</taxon>
    </lineage>
</organism>
<dbReference type="Proteomes" id="UP000199053">
    <property type="component" value="Unassembled WGS sequence"/>
</dbReference>
<name>A0A1G9HDY0_9BACT</name>
<dbReference type="InterPro" id="IPR014925">
    <property type="entry name" value="CGGC_dom"/>
</dbReference>
<protein>
    <submittedName>
        <fullName evidence="2">Predicted metal-binding protein</fullName>
    </submittedName>
</protein>
<evidence type="ECO:0000313" key="2">
    <source>
        <dbReference type="EMBL" id="SDL11062.1"/>
    </source>
</evidence>
<dbReference type="SMART" id="SM01078">
    <property type="entry name" value="CGGC"/>
    <property type="match status" value="1"/>
</dbReference>
<keyword evidence="3" id="KW-1185">Reference proteome</keyword>
<gene>
    <name evidence="2" type="ORF">SAMN05660337_2118</name>
</gene>
<dbReference type="OrthoDB" id="9789971at2"/>
<dbReference type="RefSeq" id="WP_092160879.1">
    <property type="nucleotide sequence ID" value="NZ_FNGA01000003.1"/>
</dbReference>
<accession>A0A1G9HDY0</accession>
<dbReference type="EMBL" id="FNGA01000003">
    <property type="protein sequence ID" value="SDL11062.1"/>
    <property type="molecule type" value="Genomic_DNA"/>
</dbReference>